<feature type="region of interest" description="Disordered" evidence="39">
    <location>
        <begin position="1460"/>
        <end position="1488"/>
    </location>
</feature>
<dbReference type="GO" id="GO:0034976">
    <property type="term" value="P:response to endoplasmic reticulum stress"/>
    <property type="evidence" value="ECO:0007669"/>
    <property type="project" value="Ensembl"/>
</dbReference>
<dbReference type="GO" id="GO:0051087">
    <property type="term" value="F:protein-folding chaperone binding"/>
    <property type="evidence" value="ECO:0007669"/>
    <property type="project" value="Ensembl"/>
</dbReference>
<reference evidence="42" key="2">
    <citation type="submission" date="2025-09" db="UniProtKB">
        <authorList>
            <consortium name="Ensembl"/>
        </authorList>
    </citation>
    <scope>IDENTIFICATION</scope>
</reference>
<dbReference type="Pfam" id="PF00664">
    <property type="entry name" value="ABC_membrane"/>
    <property type="match status" value="2"/>
</dbReference>
<dbReference type="GO" id="GO:0051649">
    <property type="term" value="P:establishment of localization in cell"/>
    <property type="evidence" value="ECO:0007669"/>
    <property type="project" value="Ensembl"/>
</dbReference>
<keyword evidence="10" id="KW-1003">Cell membrane</keyword>
<reference evidence="42" key="1">
    <citation type="submission" date="2025-08" db="UniProtKB">
        <authorList>
            <consortium name="Ensembl"/>
        </authorList>
    </citation>
    <scope>IDENTIFICATION</scope>
</reference>
<keyword evidence="19 38" id="KW-1133">Transmembrane helix</keyword>
<evidence type="ECO:0000256" key="18">
    <source>
        <dbReference type="ARBA" id="ARBA00022843"/>
    </source>
</evidence>
<keyword evidence="29 38" id="KW-0407">Ion channel</keyword>
<evidence type="ECO:0000259" key="41">
    <source>
        <dbReference type="PROSITE" id="PS50929"/>
    </source>
</evidence>
<dbReference type="GO" id="GO:0030301">
    <property type="term" value="P:cholesterol transport"/>
    <property type="evidence" value="ECO:0007669"/>
    <property type="project" value="Ensembl"/>
</dbReference>
<keyword evidence="22" id="KW-0564">Palmitate</keyword>
<evidence type="ECO:0000256" key="34">
    <source>
        <dbReference type="ARBA" id="ARBA00034073"/>
    </source>
</evidence>
<keyword evidence="12 38" id="KW-0812">Transmembrane</keyword>
<evidence type="ECO:0000256" key="8">
    <source>
        <dbReference type="ARBA" id="ARBA00016668"/>
    </source>
</evidence>
<feature type="transmembrane region" description="Helical" evidence="38">
    <location>
        <begin position="992"/>
        <end position="1014"/>
    </location>
</feature>
<dbReference type="GO" id="GO:0005829">
    <property type="term" value="C:cytosol"/>
    <property type="evidence" value="ECO:0007669"/>
    <property type="project" value="Ensembl"/>
</dbReference>
<dbReference type="GO" id="GO:0070175">
    <property type="term" value="P:positive regulation of enamel mineralization"/>
    <property type="evidence" value="ECO:0007669"/>
    <property type="project" value="Ensembl"/>
</dbReference>
<dbReference type="SMART" id="SM00382">
    <property type="entry name" value="AAA"/>
    <property type="match status" value="2"/>
</dbReference>
<feature type="compositionally biased region" description="Basic residues" evidence="39">
    <location>
        <begin position="1460"/>
        <end position="1469"/>
    </location>
</feature>
<feature type="transmembrane region" description="Helical" evidence="38">
    <location>
        <begin position="199"/>
        <end position="219"/>
    </location>
</feature>
<evidence type="ECO:0000256" key="23">
    <source>
        <dbReference type="ARBA" id="ARBA00023173"/>
    </source>
</evidence>
<dbReference type="GO" id="GO:0030165">
    <property type="term" value="F:PDZ domain binding"/>
    <property type="evidence" value="ECO:0007669"/>
    <property type="project" value="Ensembl"/>
</dbReference>
<keyword evidence="13" id="KW-0677">Repeat</keyword>
<dbReference type="CDD" id="cd18600">
    <property type="entry name" value="ABC_6TM_CFTR_D2"/>
    <property type="match status" value="1"/>
</dbReference>
<keyword evidence="15" id="KW-0967">Endosome</keyword>
<dbReference type="Proteomes" id="UP000694425">
    <property type="component" value="Unplaced"/>
</dbReference>
<dbReference type="InterPro" id="IPR050173">
    <property type="entry name" value="ABC_transporter_C-like"/>
</dbReference>
<evidence type="ECO:0000256" key="24">
    <source>
        <dbReference type="ARBA" id="ARBA00023180"/>
    </source>
</evidence>
<evidence type="ECO:0000256" key="12">
    <source>
        <dbReference type="ARBA" id="ARBA00022692"/>
    </source>
</evidence>
<dbReference type="GO" id="GO:0005634">
    <property type="term" value="C:nucleus"/>
    <property type="evidence" value="ECO:0007669"/>
    <property type="project" value="UniProtKB-SubCell"/>
</dbReference>
<dbReference type="GO" id="GO:0016324">
    <property type="term" value="C:apical plasma membrane"/>
    <property type="evidence" value="ECO:0007669"/>
    <property type="project" value="UniProtKB-SubCell"/>
</dbReference>
<evidence type="ECO:0000256" key="36">
    <source>
        <dbReference type="ARBA" id="ARBA00048778"/>
    </source>
</evidence>
<evidence type="ECO:0000256" key="37">
    <source>
        <dbReference type="ARBA" id="ARBA00093570"/>
    </source>
</evidence>
<feature type="transmembrane region" description="Helical" evidence="38">
    <location>
        <begin position="919"/>
        <end position="938"/>
    </location>
</feature>
<comment type="subcellular location">
    <subcellularLocation>
        <location evidence="3">Apical cell membrane</location>
        <topology evidence="3">Multi-pass membrane protein</topology>
    </subcellularLocation>
    <subcellularLocation>
        <location evidence="38">Cell membrane</location>
        <topology evidence="38">Multi-pass membrane protein</topology>
    </subcellularLocation>
    <subcellularLocation>
        <location evidence="5">Early endosome membrane</location>
        <topology evidence="5">Multi-pass membrane protein</topology>
    </subcellularLocation>
    <subcellularLocation>
        <location evidence="4">Endoplasmic reticulum membrane</location>
        <topology evidence="4">Multi-pass membrane protein</topology>
    </subcellularLocation>
    <subcellularLocation>
        <location evidence="1">Nucleus</location>
    </subcellularLocation>
    <subcellularLocation>
        <location evidence="2">Recycling endosome membrane</location>
        <topology evidence="2">Multi-pass membrane protein</topology>
    </subcellularLocation>
</comment>
<dbReference type="InterPro" id="IPR017871">
    <property type="entry name" value="ABC_transporter-like_CS"/>
</dbReference>
<dbReference type="InterPro" id="IPR003439">
    <property type="entry name" value="ABC_transporter-like_ATP-bd"/>
</dbReference>
<feature type="transmembrane region" description="Helical" evidence="38">
    <location>
        <begin position="308"/>
        <end position="330"/>
    </location>
</feature>
<dbReference type="GO" id="GO:0005524">
    <property type="term" value="F:ATP binding"/>
    <property type="evidence" value="ECO:0007669"/>
    <property type="project" value="UniProtKB-KW"/>
</dbReference>
<name>A0A8C7EJL5_NEOVI</name>
<dbReference type="GO" id="GO:0019899">
    <property type="term" value="F:enzyme binding"/>
    <property type="evidence" value="ECO:0007669"/>
    <property type="project" value="Ensembl"/>
</dbReference>
<dbReference type="GO" id="GO:0005789">
    <property type="term" value="C:endoplasmic reticulum membrane"/>
    <property type="evidence" value="ECO:0007669"/>
    <property type="project" value="UniProtKB-SubCell"/>
</dbReference>
<dbReference type="GO" id="GO:0051454">
    <property type="term" value="P:intracellular pH elevation"/>
    <property type="evidence" value="ECO:0007669"/>
    <property type="project" value="Ensembl"/>
</dbReference>
<evidence type="ECO:0000256" key="27">
    <source>
        <dbReference type="ARBA" id="ARBA00023242"/>
    </source>
</evidence>
<evidence type="ECO:0000256" key="33">
    <source>
        <dbReference type="ARBA" id="ARBA00033163"/>
    </source>
</evidence>
<comment type="catalytic activity">
    <reaction evidence="34 38">
        <text>ATP + H2O + closed Cl(-) channel = ADP + phosphate + open Cl(-) channel.</text>
        <dbReference type="EC" id="5.6.1.6"/>
    </reaction>
</comment>
<evidence type="ECO:0000259" key="40">
    <source>
        <dbReference type="PROSITE" id="PS50893"/>
    </source>
</evidence>
<evidence type="ECO:0000256" key="38">
    <source>
        <dbReference type="RuleBase" id="RU362037"/>
    </source>
</evidence>
<dbReference type="PANTHER" id="PTHR24223">
    <property type="entry name" value="ATP-BINDING CASSETTE SUB-FAMILY C"/>
    <property type="match status" value="1"/>
</dbReference>
<dbReference type="Pfam" id="PF00005">
    <property type="entry name" value="ABC_tran"/>
    <property type="match status" value="2"/>
</dbReference>
<dbReference type="PANTHER" id="PTHR24223:SF19">
    <property type="entry name" value="CYSTIC FIBROSIS TRANSMEMBRANE CONDUCTANCE REGULATOR"/>
    <property type="match status" value="1"/>
</dbReference>
<organism evidence="42 43">
    <name type="scientific">Neovison vison</name>
    <name type="common">American mink</name>
    <name type="synonym">Mustela vison</name>
    <dbReference type="NCBI Taxonomy" id="452646"/>
    <lineage>
        <taxon>Eukaryota</taxon>
        <taxon>Metazoa</taxon>
        <taxon>Chordata</taxon>
        <taxon>Craniata</taxon>
        <taxon>Vertebrata</taxon>
        <taxon>Euteleostomi</taxon>
        <taxon>Mammalia</taxon>
        <taxon>Eutheria</taxon>
        <taxon>Laurasiatheria</taxon>
        <taxon>Carnivora</taxon>
        <taxon>Caniformia</taxon>
        <taxon>Musteloidea</taxon>
        <taxon>Mustelidae</taxon>
        <taxon>Mustelinae</taxon>
        <taxon>Neogale</taxon>
    </lineage>
</organism>
<evidence type="ECO:0000256" key="14">
    <source>
        <dbReference type="ARBA" id="ARBA00022741"/>
    </source>
</evidence>
<evidence type="ECO:0000256" key="22">
    <source>
        <dbReference type="ARBA" id="ARBA00023139"/>
    </source>
</evidence>
<keyword evidence="26" id="KW-0413">Isomerase</keyword>
<keyword evidence="27" id="KW-0539">Nucleus</keyword>
<feature type="transmembrane region" description="Helical" evidence="38">
    <location>
        <begin position="76"/>
        <end position="95"/>
    </location>
</feature>
<evidence type="ECO:0000256" key="1">
    <source>
        <dbReference type="ARBA" id="ARBA00004123"/>
    </source>
</evidence>
<dbReference type="InterPro" id="IPR036640">
    <property type="entry name" value="ABC1_TM_sf"/>
</dbReference>
<dbReference type="GO" id="GO:0050891">
    <property type="term" value="P:multicellular organismal-level water homeostasis"/>
    <property type="evidence" value="ECO:0007669"/>
    <property type="project" value="Ensembl"/>
</dbReference>
<dbReference type="GeneTree" id="ENSGT00940000158567"/>
<feature type="domain" description="ABC transmembrane type-1" evidence="41">
    <location>
        <begin position="866"/>
        <end position="1161"/>
    </location>
</feature>
<dbReference type="InterPro" id="IPR003593">
    <property type="entry name" value="AAA+_ATPase"/>
</dbReference>
<feature type="transmembrane region" description="Helical" evidence="38">
    <location>
        <begin position="1132"/>
        <end position="1153"/>
    </location>
</feature>
<dbReference type="GO" id="GO:0048240">
    <property type="term" value="P:sperm capacitation"/>
    <property type="evidence" value="ECO:0007669"/>
    <property type="project" value="Ensembl"/>
</dbReference>
<dbReference type="GO" id="GO:0106138">
    <property type="term" value="F:Sec61 translocon complex binding"/>
    <property type="evidence" value="ECO:0007669"/>
    <property type="project" value="Ensembl"/>
</dbReference>
<evidence type="ECO:0000256" key="35">
    <source>
        <dbReference type="ARBA" id="ARBA00044653"/>
    </source>
</evidence>
<dbReference type="FunFam" id="3.40.50.300:FF:000581">
    <property type="entry name" value="Cystic fibrosis transmembrane conductance regulator"/>
    <property type="match status" value="1"/>
</dbReference>
<feature type="transmembrane region" description="Helical" evidence="38">
    <location>
        <begin position="123"/>
        <end position="147"/>
    </location>
</feature>
<evidence type="ECO:0000313" key="42">
    <source>
        <dbReference type="Ensembl" id="ENSNVIP00000002727.1"/>
    </source>
</evidence>
<evidence type="ECO:0000256" key="3">
    <source>
        <dbReference type="ARBA" id="ARBA00004424"/>
    </source>
</evidence>
<dbReference type="GO" id="GO:0140359">
    <property type="term" value="F:ABC-type transporter activity"/>
    <property type="evidence" value="ECO:0007669"/>
    <property type="project" value="InterPro"/>
</dbReference>
<evidence type="ECO:0000256" key="30">
    <source>
        <dbReference type="ARBA" id="ARBA00024167"/>
    </source>
</evidence>
<dbReference type="GO" id="GO:0016887">
    <property type="term" value="F:ATP hydrolysis activity"/>
    <property type="evidence" value="ECO:0007669"/>
    <property type="project" value="Ensembl"/>
</dbReference>
<comment type="catalytic activity">
    <reaction evidence="36">
        <text>ATP + H2O = ADP + phosphate + H(+)</text>
        <dbReference type="Rhea" id="RHEA:13065"/>
        <dbReference type="ChEBI" id="CHEBI:15377"/>
        <dbReference type="ChEBI" id="CHEBI:15378"/>
        <dbReference type="ChEBI" id="CHEBI:30616"/>
        <dbReference type="ChEBI" id="CHEBI:43474"/>
        <dbReference type="ChEBI" id="CHEBI:456216"/>
    </reaction>
    <physiologicalReaction direction="left-to-right" evidence="36">
        <dbReference type="Rhea" id="RHEA:13066"/>
    </physiologicalReaction>
</comment>
<dbReference type="GO" id="GO:0035377">
    <property type="term" value="P:transepithelial water transport"/>
    <property type="evidence" value="ECO:0007669"/>
    <property type="project" value="Ensembl"/>
</dbReference>
<dbReference type="GO" id="GO:0034707">
    <property type="term" value="C:chloride channel complex"/>
    <property type="evidence" value="ECO:0007669"/>
    <property type="project" value="UniProtKB-UniRule"/>
</dbReference>
<dbReference type="InterPro" id="IPR011527">
    <property type="entry name" value="ABC1_TM_dom"/>
</dbReference>
<comment type="function">
    <text evidence="38">Epithelial ion channel that plays an important role in the regulation of epithelial ion and water transport and fluid homeostasis. Mediates the transport of chloride ions across the cell membrane. Possesses an intrinsic ATPase activity and utilizes ATP to gate its channel; the passive flow of anions through the channel is gated by cycles of ATP binding and hydrolysis by the ATP-binding domains. The ion channel is also permeable to HCO(3)(-); selectivity depends on the extracellular chloride concentration. Exerts its function also by modulating the activity of other ion channels and transporters. Contributes to the regulation of the pH and the ion content of the epithelial fluid layer.</text>
</comment>
<evidence type="ECO:0000256" key="15">
    <source>
        <dbReference type="ARBA" id="ARBA00022753"/>
    </source>
</evidence>
<dbReference type="PROSITE" id="PS00211">
    <property type="entry name" value="ABC_TRANSPORTER_1"/>
    <property type="match status" value="1"/>
</dbReference>
<keyword evidence="24" id="KW-0325">Glycoprotein</keyword>
<dbReference type="Pfam" id="PF14396">
    <property type="entry name" value="CFTR_R"/>
    <property type="match status" value="1"/>
</dbReference>
<dbReference type="Gene3D" id="3.40.50.300">
    <property type="entry name" value="P-loop containing nucleotide triphosphate hydrolases"/>
    <property type="match status" value="2"/>
</dbReference>
<dbReference type="PROSITE" id="PS50929">
    <property type="entry name" value="ABC_TM1F"/>
    <property type="match status" value="2"/>
</dbReference>
<dbReference type="GO" id="GO:0071320">
    <property type="term" value="P:cellular response to cAMP"/>
    <property type="evidence" value="ECO:0007669"/>
    <property type="project" value="Ensembl"/>
</dbReference>
<feature type="transmembrane region" description="Helical" evidence="38">
    <location>
        <begin position="1109"/>
        <end position="1126"/>
    </location>
</feature>
<dbReference type="SUPFAM" id="SSF52540">
    <property type="entry name" value="P-loop containing nucleoside triphosphate hydrolases"/>
    <property type="match status" value="2"/>
</dbReference>
<dbReference type="GO" id="GO:1904322">
    <property type="term" value="P:cellular response to forskolin"/>
    <property type="evidence" value="ECO:0007669"/>
    <property type="project" value="Ensembl"/>
</dbReference>
<dbReference type="FunFam" id="1.20.1560.10:FF:000017">
    <property type="entry name" value="Cystic fibrosis transmembrane conductance regulator"/>
    <property type="match status" value="1"/>
</dbReference>
<dbReference type="InterPro" id="IPR047082">
    <property type="entry name" value="CFTR1_ATP-bd_dom1"/>
</dbReference>
<feature type="compositionally biased region" description="Acidic residues" evidence="39">
    <location>
        <begin position="1478"/>
        <end position="1488"/>
    </location>
</feature>
<evidence type="ECO:0000256" key="31">
    <source>
        <dbReference type="ARBA" id="ARBA00029720"/>
    </source>
</evidence>
<dbReference type="FunFam" id="1.20.1560.10:FF:000019">
    <property type="entry name" value="Cystic fibrosis transmembrane conductance regulator"/>
    <property type="match status" value="1"/>
</dbReference>
<keyword evidence="21 38" id="KW-0472">Membrane</keyword>
<dbReference type="SUPFAM" id="SSF90123">
    <property type="entry name" value="ABC transporter transmembrane region"/>
    <property type="match status" value="2"/>
</dbReference>
<evidence type="ECO:0000256" key="9">
    <source>
        <dbReference type="ARBA" id="ARBA00022448"/>
    </source>
</evidence>
<dbReference type="GO" id="GO:0031901">
    <property type="term" value="C:early endosome membrane"/>
    <property type="evidence" value="ECO:0007669"/>
    <property type="project" value="UniProtKB-SubCell"/>
</dbReference>
<protein>
    <recommendedName>
        <fullName evidence="8 38">Cystic fibrosis transmembrane conductance regulator</fullName>
        <ecNumber evidence="7 38">5.6.1.6</ecNumber>
    </recommendedName>
    <alternativeName>
        <fullName evidence="31 38">ATP-binding cassette sub-family C member 7</fullName>
    </alternativeName>
    <alternativeName>
        <fullName evidence="32 38">Channel conductance-controlling ATPase</fullName>
    </alternativeName>
    <alternativeName>
        <fullName evidence="33 38">cAMP-dependent chloride channel</fullName>
    </alternativeName>
</protein>
<feature type="domain" description="ABC transmembrane type-1" evidence="41">
    <location>
        <begin position="101"/>
        <end position="327"/>
    </location>
</feature>
<evidence type="ECO:0000256" key="7">
    <source>
        <dbReference type="ARBA" id="ARBA00012195"/>
    </source>
</evidence>
<accession>A0A8C7EJL5</accession>
<dbReference type="EC" id="5.6.1.6" evidence="7 38"/>
<keyword evidence="18" id="KW-0832">Ubl conjugation</keyword>
<dbReference type="GO" id="GO:0009986">
    <property type="term" value="C:cell surface"/>
    <property type="evidence" value="ECO:0007669"/>
    <property type="project" value="Ensembl"/>
</dbReference>
<evidence type="ECO:0000256" key="13">
    <source>
        <dbReference type="ARBA" id="ARBA00022737"/>
    </source>
</evidence>
<dbReference type="GO" id="GO:0015106">
    <property type="term" value="F:bicarbonate transmembrane transporter activity"/>
    <property type="evidence" value="ECO:0007669"/>
    <property type="project" value="Ensembl"/>
</dbReference>
<dbReference type="CDD" id="cd03289">
    <property type="entry name" value="ABCC_CFTR2"/>
    <property type="match status" value="1"/>
</dbReference>
<proteinExistence type="inferred from homology"/>
<dbReference type="GO" id="GO:0071889">
    <property type="term" value="F:14-3-3 protein binding"/>
    <property type="evidence" value="ECO:0007669"/>
    <property type="project" value="Ensembl"/>
</dbReference>
<dbReference type="InterPro" id="IPR027417">
    <property type="entry name" value="P-loop_NTPase"/>
</dbReference>
<dbReference type="InterPro" id="IPR025837">
    <property type="entry name" value="CFTR_reg_dom"/>
</dbReference>
<dbReference type="GO" id="GO:0019869">
    <property type="term" value="F:chloride channel inhibitor activity"/>
    <property type="evidence" value="ECO:0007669"/>
    <property type="project" value="Ensembl"/>
</dbReference>
<dbReference type="NCBIfam" id="TIGR01271">
    <property type="entry name" value="CFTR_protein"/>
    <property type="match status" value="1"/>
</dbReference>
<feature type="transmembrane region" description="Helical" evidence="38">
    <location>
        <begin position="1020"/>
        <end position="1039"/>
    </location>
</feature>
<evidence type="ECO:0000256" key="2">
    <source>
        <dbReference type="ARBA" id="ARBA00004195"/>
    </source>
</evidence>
<evidence type="ECO:0000256" key="16">
    <source>
        <dbReference type="ARBA" id="ARBA00022824"/>
    </source>
</evidence>
<evidence type="ECO:0000256" key="20">
    <source>
        <dbReference type="ARBA" id="ARBA00023065"/>
    </source>
</evidence>
<dbReference type="GO" id="GO:0005260">
    <property type="term" value="F:intracellularly ATP-gated chloride channel activity"/>
    <property type="evidence" value="ECO:0007669"/>
    <property type="project" value="UniProtKB-EC"/>
</dbReference>
<keyword evidence="23 38" id="KW-0869">Chloride channel</keyword>
<dbReference type="GO" id="GO:0055038">
    <property type="term" value="C:recycling endosome membrane"/>
    <property type="evidence" value="ECO:0007669"/>
    <property type="project" value="UniProtKB-SubCell"/>
</dbReference>
<keyword evidence="14 38" id="KW-0547">Nucleotide-binding</keyword>
<evidence type="ECO:0000313" key="43">
    <source>
        <dbReference type="Proteomes" id="UP000694425"/>
    </source>
</evidence>
<keyword evidence="11 38" id="KW-0597">Phosphoprotein</keyword>
<dbReference type="CDD" id="cd18594">
    <property type="entry name" value="ABC_6TM_CFTR_D1"/>
    <property type="match status" value="1"/>
</dbReference>
<evidence type="ECO:0000256" key="4">
    <source>
        <dbReference type="ARBA" id="ARBA00004477"/>
    </source>
</evidence>
<evidence type="ECO:0000256" key="6">
    <source>
        <dbReference type="ARBA" id="ARBA00009118"/>
    </source>
</evidence>
<keyword evidence="43" id="KW-1185">Reference proteome</keyword>
<dbReference type="CDD" id="cd03291">
    <property type="entry name" value="ABCC_CFTR1"/>
    <property type="match status" value="1"/>
</dbReference>
<comment type="similarity">
    <text evidence="6 38">Belongs to the ABC transporter superfamily. ABCC family. CFTR transporter (TC 3.A.1.202) subfamily.</text>
</comment>
<dbReference type="PRINTS" id="PR01851">
    <property type="entry name" value="CYSFIBREGLTR"/>
</dbReference>
<dbReference type="Gene3D" id="1.20.1560.10">
    <property type="entry name" value="ABC transporter type 1, transmembrane domain"/>
    <property type="match status" value="2"/>
</dbReference>
<keyword evidence="28" id="KW-0449">Lipoprotein</keyword>
<dbReference type="InterPro" id="IPR009147">
    <property type="entry name" value="CFTR/ABCC7"/>
</dbReference>
<dbReference type="GO" id="GO:0060081">
    <property type="term" value="P:membrane hyperpolarization"/>
    <property type="evidence" value="ECO:0007669"/>
    <property type="project" value="Ensembl"/>
</dbReference>
<feature type="transmembrane region" description="Helical" evidence="38">
    <location>
        <begin position="225"/>
        <end position="245"/>
    </location>
</feature>
<keyword evidence="9 38" id="KW-0813">Transport</keyword>
<comment type="catalytic activity">
    <reaction evidence="30">
        <text>chloride(in) = chloride(out)</text>
        <dbReference type="Rhea" id="RHEA:29823"/>
        <dbReference type="ChEBI" id="CHEBI:17996"/>
    </reaction>
</comment>
<evidence type="ECO:0000256" key="11">
    <source>
        <dbReference type="ARBA" id="ARBA00022553"/>
    </source>
</evidence>
<keyword evidence="25 38" id="KW-0868">Chloride</keyword>
<evidence type="ECO:0000256" key="26">
    <source>
        <dbReference type="ARBA" id="ARBA00023235"/>
    </source>
</evidence>
<feature type="transmembrane region" description="Helical" evidence="38">
    <location>
        <begin position="865"/>
        <end position="890"/>
    </location>
</feature>
<feature type="domain" description="ABC transporter" evidence="40">
    <location>
        <begin position="427"/>
        <end position="650"/>
    </location>
</feature>
<evidence type="ECO:0000256" key="19">
    <source>
        <dbReference type="ARBA" id="ARBA00022989"/>
    </source>
</evidence>
<keyword evidence="20 38" id="KW-0406">Ion transport</keyword>
<evidence type="ECO:0000256" key="17">
    <source>
        <dbReference type="ARBA" id="ARBA00022840"/>
    </source>
</evidence>
<comment type="subunit">
    <text evidence="37">Monomer; does not require oligomerization for channel activity. May form oligomers in the membrane. Interacts with SLC26A3, SLC26A6 and NHERF1. Interacts with SHANK2. Interacts with MYO6. Interacts (via C-terminus) with GOPC (via PDZ domain); this promotes CFTR internalization and thereby decreases channel activity. Interacts with SLC4A7 through NHERF1. Found in a complex with MYO5B and RAB11A. Interacts with ANO1. Interacts with SLC26A8. Interacts with AHCYL1; the interaction increases CFTR activity. Interacts with CSE1L. The core-glycosylated form interacts with GORASP2 (via PDZ GRASP-type 1 domain) in respone to ER stress. Interacts with MARCHF2; the interaction leads to CFTR ubiqtuitination and degradation. Interacts with ADGRG2.</text>
</comment>
<evidence type="ECO:0000256" key="10">
    <source>
        <dbReference type="ARBA" id="ARBA00022475"/>
    </source>
</evidence>
<dbReference type="PROSITE" id="PS50893">
    <property type="entry name" value="ABC_TRANSPORTER_2"/>
    <property type="match status" value="2"/>
</dbReference>
<evidence type="ECO:0000256" key="29">
    <source>
        <dbReference type="ARBA" id="ARBA00023303"/>
    </source>
</evidence>
<dbReference type="FunFam" id="3.40.50.300:FF:000591">
    <property type="entry name" value="Cystic fibrosis transmembrane conductance regulator"/>
    <property type="match status" value="1"/>
</dbReference>
<evidence type="ECO:0000256" key="5">
    <source>
        <dbReference type="ARBA" id="ARBA00004520"/>
    </source>
</evidence>
<evidence type="ECO:0000256" key="39">
    <source>
        <dbReference type="SAM" id="MobiDB-lite"/>
    </source>
</evidence>
<dbReference type="GO" id="GO:0006695">
    <property type="term" value="P:cholesterol biosynthetic process"/>
    <property type="evidence" value="ECO:0007669"/>
    <property type="project" value="Ensembl"/>
</dbReference>
<keyword evidence="17 38" id="KW-0067">ATP-binding</keyword>
<feature type="domain" description="ABC transporter" evidence="40">
    <location>
        <begin position="1218"/>
        <end position="1451"/>
    </location>
</feature>
<dbReference type="Ensembl" id="ENSNVIT00000003172.1">
    <property type="protein sequence ID" value="ENSNVIP00000002727.1"/>
    <property type="gene ID" value="ENSNVIG00000002052.1"/>
</dbReference>
<dbReference type="GO" id="GO:0097186">
    <property type="term" value="P:amelogenesis"/>
    <property type="evidence" value="ECO:0007669"/>
    <property type="project" value="Ensembl"/>
</dbReference>
<sequence length="1488" mass="168824">MIETGLQPLQTPITSVPSLCFSWTRPILTKGYRQRLELSDIYQIPSADSADNLSEKLEREWDRELASKKNPKLINALRRCFFWRFMFYGIILYLGEVTKSVQPLLLGRIIASYDPDNKEERSIAIYLAIGLCLLFVMRTLLLHPAIFGLHRIGMQMRIAMFSLIYKKTLKLSSRVLDKISIGQLVSLLSNNLNKFDEGLALAHFVWIAPLQVTLLMGLLWDLLQASAFCGLAFLIVLALFQAGLGRMMMKYRDQRAGKINERLVITSEMIENIQSVKAYCWEEAMEKMIESIRQTELKLTRKAAYVRYFNSSAFFFSGFFVVFLSVLPYALIKTIVLRKIFTTISFCIVLRMAVTRQFPWAVQTWYDSLGAINKIQDFLQKQEYKTLEYNLTTTEVVMENVTAFWEEGFGELLEKAKQNSNDRKISNADNSLFFSNFSLLGAPVLKDISFKIERGQLLAVAGSTGAGKTSLLMMIMGELEPSEGKIKHSGRISFCSQFSWIMPGTIKENIIFGVSYDEYRYRSVIKACQLEEDISKFAEKDNIVLGEGGITLSGGQRARISLARAVYKDADLYLLDSPFGYLDVLTEKEIFESCVCKLMANKTRILVTSKMEHLKKADKILILHEGSCYFYGTFSELQNLRPDFSSKLMGYDSFDQFSAERRNSIITETLRRFSLEGDAPVSWNETKKQSFKQTGEFGEKRKNSILNPMNSIRKFSVVQKTPLQMNGIEEDSDEPLERRLSLVPDGAEQGEAILPRSNMINTGPTLQRQRRQSVLNLMTCSPGNQGQSFHGRTASSTRKMSLAPQANLTEIDIYSRRLSQDSGLEISEEINEEDLKECFIDDVESIPPVTTWNTYLRYVTIHKSLVFVLIWCLVIFLAEVAISLVVLWLLKKTASQDKGNSTQSINSSYTVIFTSTSTYYVFYIYVGVADTLLALGFFRGLPLVHTLITVSKILHHKMLHAVLQAPMSTLNALKAGGILNRFSKDIAILDDLLPLTIFDFIQLLLIVIGAVTVVSALQPYIFLATVPVIAAFIMLRAYFLHTSQQLKQLESEGRSPIFTHLVTSLKGLWTLRAFGRQPYFETLFHKALNLHTANWFLYLSTLRWFQMRMEIIFVIFFIAITFISILTTGEGVGAVGIILTLAMNIMGTLQWAVNSSIDVDSLMRSVSRVFKFIDMPAEESKPPTKSFKPSKDVQLSKVLITENHHVREDDIWPSGGQMTVKDLTAKYIDGGNAILENISFSISPGQRVGLLGRTGSGKSTLLSAFLRLLNTEGEIQIDGVSWDSITLQEWRKAFGVIPQKVFIFSGTFRKNLDPYGQWNDQEIWKVADEVGLRSVIEQFPGKLDFVLVDGGCVLSHGHKQLMCLARSVLSKAKILLLDEPSAHLDPITYQIIRRTLKQAFADCTVILSEHRIEAMLECQRFLVIEENKVRQYDSLQKLLSEKSLFRQAISPSDRLRFFPHRNSSKHKSRSQIAALKEETEEEVQETRL</sequence>
<evidence type="ECO:0000256" key="25">
    <source>
        <dbReference type="ARBA" id="ARBA00023214"/>
    </source>
</evidence>
<evidence type="ECO:0000256" key="28">
    <source>
        <dbReference type="ARBA" id="ARBA00023288"/>
    </source>
</evidence>
<keyword evidence="16" id="KW-0256">Endoplasmic reticulum</keyword>
<evidence type="ECO:0000256" key="21">
    <source>
        <dbReference type="ARBA" id="ARBA00023136"/>
    </source>
</evidence>
<comment type="catalytic activity">
    <reaction evidence="35">
        <text>hydrogencarbonate(in) = hydrogencarbonate(out)</text>
        <dbReference type="Rhea" id="RHEA:28695"/>
        <dbReference type="ChEBI" id="CHEBI:17544"/>
    </reaction>
</comment>
<evidence type="ECO:0000256" key="32">
    <source>
        <dbReference type="ARBA" id="ARBA00031358"/>
    </source>
</evidence>